<dbReference type="FunFam" id="3.40.50.1820:FF:000057">
    <property type="entry name" value="Lipase"/>
    <property type="match status" value="1"/>
</dbReference>
<dbReference type="InterPro" id="IPR000073">
    <property type="entry name" value="AB_hydrolase_1"/>
</dbReference>
<dbReference type="PIRSF" id="PIRSF000862">
    <property type="entry name" value="Steryl_ester_lip"/>
    <property type="match status" value="1"/>
</dbReference>
<feature type="active site" description="Nucleophile" evidence="8">
    <location>
        <position position="183"/>
    </location>
</feature>
<dbReference type="GO" id="GO:0016788">
    <property type="term" value="F:hydrolase activity, acting on ester bonds"/>
    <property type="evidence" value="ECO:0007669"/>
    <property type="project" value="InterPro"/>
</dbReference>
<evidence type="ECO:0000313" key="13">
    <source>
        <dbReference type="Proteomes" id="UP001075354"/>
    </source>
</evidence>
<evidence type="ECO:0000256" key="3">
    <source>
        <dbReference type="ARBA" id="ARBA00022801"/>
    </source>
</evidence>
<keyword evidence="3 7" id="KW-0378">Hydrolase</keyword>
<feature type="signal peptide" evidence="9">
    <location>
        <begin position="1"/>
        <end position="27"/>
    </location>
</feature>
<evidence type="ECO:0000256" key="8">
    <source>
        <dbReference type="PIRSR" id="PIRSR000862-1"/>
    </source>
</evidence>
<evidence type="ECO:0000256" key="1">
    <source>
        <dbReference type="ARBA" id="ARBA00010701"/>
    </source>
</evidence>
<evidence type="ECO:0000256" key="9">
    <source>
        <dbReference type="SAM" id="SignalP"/>
    </source>
</evidence>
<proteinExistence type="inferred from homology"/>
<organism evidence="12 13">
    <name type="scientific">Megalurothrips usitatus</name>
    <name type="common">bean blossom thrips</name>
    <dbReference type="NCBI Taxonomy" id="439358"/>
    <lineage>
        <taxon>Eukaryota</taxon>
        <taxon>Metazoa</taxon>
        <taxon>Ecdysozoa</taxon>
        <taxon>Arthropoda</taxon>
        <taxon>Hexapoda</taxon>
        <taxon>Insecta</taxon>
        <taxon>Pterygota</taxon>
        <taxon>Neoptera</taxon>
        <taxon>Paraneoptera</taxon>
        <taxon>Thysanoptera</taxon>
        <taxon>Terebrantia</taxon>
        <taxon>Thripoidea</taxon>
        <taxon>Thripidae</taxon>
        <taxon>Megalurothrips</taxon>
    </lineage>
</organism>
<feature type="domain" description="Partial AB-hydrolase lipase" evidence="11">
    <location>
        <begin position="55"/>
        <end position="105"/>
    </location>
</feature>
<dbReference type="InterPro" id="IPR029058">
    <property type="entry name" value="AB_hydrolase_fold"/>
</dbReference>
<dbReference type="Gene3D" id="3.40.50.1820">
    <property type="entry name" value="alpha/beta hydrolase"/>
    <property type="match status" value="1"/>
</dbReference>
<evidence type="ECO:0000313" key="12">
    <source>
        <dbReference type="EMBL" id="KAJ1520317.1"/>
    </source>
</evidence>
<sequence>MVCKGWTGPVAVLMGVAVLSLSVHSAAQNNDHSLLSFIKRLFGGKKDETVPMTPAQIIQGEGYPSEVHHVTTADGYILQVDRIPRPGRPVVYLANQIFSSAAAYLILGKGKSIGFLLYEAGFDVWLSNFRGTNFSLTHVSLSSSDDNFWKFGFHEHGTLDNPAIIDYVLATTKQKDLVFLGHSMGGTTFFVTASERPDTLSKIRAAFLFAPAVFMSNTKDEVMRAGVRFANATMRIADLLHKHRQPVELLRQLLTGLCQKGLSKALNLCAKAGLGGVNRFLPDFAIFFPAGGSVGQLVHFLQVINPKWPGFRKYNYGSAQANRAKYGSDTPPDYKLRNINTPVYLYNGFGDKTCSVQDQTLLKNTLPNVKQFFYSANKNLNHRDFTLSDNAVNDVYNTVLANLKQFLKR</sequence>
<dbReference type="InterPro" id="IPR006693">
    <property type="entry name" value="AB_hydrolase_lipase"/>
</dbReference>
<dbReference type="GO" id="GO:0016042">
    <property type="term" value="P:lipid catabolic process"/>
    <property type="evidence" value="ECO:0007669"/>
    <property type="project" value="UniProtKB-KW"/>
</dbReference>
<dbReference type="Proteomes" id="UP001075354">
    <property type="component" value="Chromosome 15"/>
</dbReference>
<keyword evidence="2 9" id="KW-0732">Signal</keyword>
<evidence type="ECO:0000256" key="7">
    <source>
        <dbReference type="PIRNR" id="PIRNR000862"/>
    </source>
</evidence>
<feature type="active site" description="Charge relay system" evidence="8">
    <location>
        <position position="382"/>
    </location>
</feature>
<comment type="caution">
    <text evidence="12">The sequence shown here is derived from an EMBL/GenBank/DDBJ whole genome shotgun (WGS) entry which is preliminary data.</text>
</comment>
<evidence type="ECO:0000256" key="2">
    <source>
        <dbReference type="ARBA" id="ARBA00022729"/>
    </source>
</evidence>
<dbReference type="AlphaFoldDB" id="A0AAV7X6Z3"/>
<feature type="active site" description="Charge relay system" evidence="8">
    <location>
        <position position="351"/>
    </location>
</feature>
<protein>
    <recommendedName>
        <fullName evidence="7">Lipase</fullName>
    </recommendedName>
</protein>
<dbReference type="PANTHER" id="PTHR11005">
    <property type="entry name" value="LYSOSOMAL ACID LIPASE-RELATED"/>
    <property type="match status" value="1"/>
</dbReference>
<feature type="domain" description="AB hydrolase-1" evidence="10">
    <location>
        <begin position="117"/>
        <end position="231"/>
    </location>
</feature>
<comment type="similarity">
    <text evidence="1 7">Belongs to the AB hydrolase superfamily. Lipase family.</text>
</comment>
<evidence type="ECO:0000256" key="6">
    <source>
        <dbReference type="ARBA" id="ARBA00023180"/>
    </source>
</evidence>
<evidence type="ECO:0000256" key="5">
    <source>
        <dbReference type="ARBA" id="ARBA00023098"/>
    </source>
</evidence>
<keyword evidence="13" id="KW-1185">Reference proteome</keyword>
<keyword evidence="5" id="KW-0443">Lipid metabolism</keyword>
<gene>
    <name evidence="12" type="ORF">ONE63_004516</name>
</gene>
<dbReference type="InterPro" id="IPR025483">
    <property type="entry name" value="Lipase_euk"/>
</dbReference>
<dbReference type="EMBL" id="JAPTSV010000015">
    <property type="protein sequence ID" value="KAJ1520317.1"/>
    <property type="molecule type" value="Genomic_DNA"/>
</dbReference>
<feature type="chain" id="PRO_5043541014" description="Lipase" evidence="9">
    <location>
        <begin position="28"/>
        <end position="409"/>
    </location>
</feature>
<dbReference type="SUPFAM" id="SSF53474">
    <property type="entry name" value="alpha/beta-Hydrolases"/>
    <property type="match status" value="1"/>
</dbReference>
<dbReference type="Pfam" id="PF00561">
    <property type="entry name" value="Abhydrolase_1"/>
    <property type="match status" value="1"/>
</dbReference>
<keyword evidence="6" id="KW-0325">Glycoprotein</keyword>
<evidence type="ECO:0000259" key="10">
    <source>
        <dbReference type="Pfam" id="PF00561"/>
    </source>
</evidence>
<dbReference type="Pfam" id="PF04083">
    <property type="entry name" value="Abhydro_lipase"/>
    <property type="match status" value="1"/>
</dbReference>
<reference evidence="12" key="1">
    <citation type="submission" date="2022-12" db="EMBL/GenBank/DDBJ databases">
        <title>Chromosome-level genome assembly of the bean flower thrips Megalurothrips usitatus.</title>
        <authorList>
            <person name="Ma L."/>
            <person name="Liu Q."/>
            <person name="Li H."/>
            <person name="Cai W."/>
        </authorList>
    </citation>
    <scope>NUCLEOTIDE SEQUENCE</scope>
    <source>
        <strain evidence="12">Cailab_2022a</strain>
    </source>
</reference>
<evidence type="ECO:0000259" key="11">
    <source>
        <dbReference type="Pfam" id="PF04083"/>
    </source>
</evidence>
<name>A0AAV7X6Z3_9NEOP</name>
<evidence type="ECO:0000256" key="4">
    <source>
        <dbReference type="ARBA" id="ARBA00022963"/>
    </source>
</evidence>
<accession>A0AAV7X6Z3</accession>
<keyword evidence="4 7" id="KW-0442">Lipid degradation</keyword>